<keyword evidence="2" id="KW-0067">ATP-binding</keyword>
<keyword evidence="1" id="KW-0547">Nucleotide-binding</keyword>
<gene>
    <name evidence="6" type="ORF">UFOPK3164_01120</name>
    <name evidence="7" type="ORF">UFOPK3427_01919</name>
    <name evidence="8" type="ORF">UFOPK4112_01197</name>
</gene>
<evidence type="ECO:0000256" key="2">
    <source>
        <dbReference type="ARBA" id="ARBA00022840"/>
    </source>
</evidence>
<dbReference type="InterPro" id="IPR027417">
    <property type="entry name" value="P-loop_NTPase"/>
</dbReference>
<dbReference type="NCBIfam" id="NF003828">
    <property type="entry name" value="PRK05416.1"/>
    <property type="match status" value="1"/>
</dbReference>
<evidence type="ECO:0000259" key="4">
    <source>
        <dbReference type="Pfam" id="PF03668"/>
    </source>
</evidence>
<sequence>MAEFVIVSGLSGAGRSTAGACLEDLGWFVIDNLPPSIIPRMGELVSGPGSEVSRVALILGRTGGSDAEEYLVAIEQLREGAHSVRVLFLEAPDDVLVRRYEGTRRRHPHSDAGVEAAITQERVSLEPMKSRADIVLETGELNSNQLRSRINELFGETEANETMRTTLLSFGFKHGLPLDVDIVLDVRFLPNPYWDEELRELSGLDEDVKKFVLGQPETEEFVQKTIELFEPLLPLYSREGKSYLTIGIGCTGGRHRSVALTEELGRRLRVMGHPLSTFHRDIDR</sequence>
<dbReference type="EMBL" id="CAFBPM010000011">
    <property type="protein sequence ID" value="CAB5025659.1"/>
    <property type="molecule type" value="Genomic_DNA"/>
</dbReference>
<dbReference type="Pfam" id="PF22740">
    <property type="entry name" value="PapZ_C"/>
    <property type="match status" value="1"/>
</dbReference>
<dbReference type="InterPro" id="IPR053931">
    <property type="entry name" value="RapZ_C"/>
</dbReference>
<dbReference type="InterPro" id="IPR005337">
    <property type="entry name" value="RapZ-like"/>
</dbReference>
<evidence type="ECO:0000313" key="8">
    <source>
        <dbReference type="EMBL" id="CAB5025659.1"/>
    </source>
</evidence>
<feature type="domain" description="RapZ C-terminal" evidence="5">
    <location>
        <begin position="164"/>
        <end position="283"/>
    </location>
</feature>
<protein>
    <submittedName>
        <fullName evidence="8">Unannotated protein</fullName>
    </submittedName>
</protein>
<evidence type="ECO:0000256" key="3">
    <source>
        <dbReference type="ARBA" id="ARBA00023134"/>
    </source>
</evidence>
<dbReference type="HAMAP" id="MF_00636">
    <property type="entry name" value="RapZ_like"/>
    <property type="match status" value="1"/>
</dbReference>
<accession>A0A6J7RAB1</accession>
<keyword evidence="3" id="KW-0342">GTP-binding</keyword>
<dbReference type="EMBL" id="CAFABE010000052">
    <property type="protein sequence ID" value="CAB4830484.1"/>
    <property type="molecule type" value="Genomic_DNA"/>
</dbReference>
<evidence type="ECO:0000313" key="7">
    <source>
        <dbReference type="EMBL" id="CAB4884567.1"/>
    </source>
</evidence>
<proteinExistence type="inferred from homology"/>
<name>A0A6J7RAB1_9ZZZZ</name>
<dbReference type="Pfam" id="PF03668">
    <property type="entry name" value="RapZ-like_N"/>
    <property type="match status" value="1"/>
</dbReference>
<dbReference type="SUPFAM" id="SSF52540">
    <property type="entry name" value="P-loop containing nucleoside triphosphate hydrolases"/>
    <property type="match status" value="1"/>
</dbReference>
<dbReference type="PANTHER" id="PTHR30448:SF0">
    <property type="entry name" value="RNASE ADAPTER PROTEIN RAPZ"/>
    <property type="match status" value="1"/>
</dbReference>
<dbReference type="GO" id="GO:0005524">
    <property type="term" value="F:ATP binding"/>
    <property type="evidence" value="ECO:0007669"/>
    <property type="project" value="UniProtKB-KW"/>
</dbReference>
<evidence type="ECO:0000256" key="1">
    <source>
        <dbReference type="ARBA" id="ARBA00022741"/>
    </source>
</evidence>
<dbReference type="EMBL" id="CAFBLT010000004">
    <property type="protein sequence ID" value="CAB4884567.1"/>
    <property type="molecule type" value="Genomic_DNA"/>
</dbReference>
<dbReference type="PIRSF" id="PIRSF005052">
    <property type="entry name" value="P-loopkin"/>
    <property type="match status" value="1"/>
</dbReference>
<dbReference type="AlphaFoldDB" id="A0A6J7RAB1"/>
<dbReference type="InterPro" id="IPR053930">
    <property type="entry name" value="RapZ-like_N"/>
</dbReference>
<feature type="domain" description="RapZ-like N-terminal" evidence="4">
    <location>
        <begin position="3"/>
        <end position="155"/>
    </location>
</feature>
<evidence type="ECO:0000313" key="6">
    <source>
        <dbReference type="EMBL" id="CAB4830484.1"/>
    </source>
</evidence>
<reference evidence="8" key="1">
    <citation type="submission" date="2020-05" db="EMBL/GenBank/DDBJ databases">
        <authorList>
            <person name="Chiriac C."/>
            <person name="Salcher M."/>
            <person name="Ghai R."/>
            <person name="Kavagutti S V."/>
        </authorList>
    </citation>
    <scope>NUCLEOTIDE SEQUENCE</scope>
</reference>
<dbReference type="PANTHER" id="PTHR30448">
    <property type="entry name" value="RNASE ADAPTER PROTEIN RAPZ"/>
    <property type="match status" value="1"/>
</dbReference>
<dbReference type="GO" id="GO:0005525">
    <property type="term" value="F:GTP binding"/>
    <property type="evidence" value="ECO:0007669"/>
    <property type="project" value="UniProtKB-KW"/>
</dbReference>
<evidence type="ECO:0000259" key="5">
    <source>
        <dbReference type="Pfam" id="PF22740"/>
    </source>
</evidence>
<organism evidence="8">
    <name type="scientific">freshwater metagenome</name>
    <dbReference type="NCBI Taxonomy" id="449393"/>
    <lineage>
        <taxon>unclassified sequences</taxon>
        <taxon>metagenomes</taxon>
        <taxon>ecological metagenomes</taxon>
    </lineage>
</organism>